<dbReference type="FunFam" id="1.10.510.10:FF:001023">
    <property type="entry name" value="Os07g0541700 protein"/>
    <property type="match status" value="1"/>
</dbReference>
<keyword evidence="12" id="KW-1185">Reference proteome</keyword>
<dbReference type="InterPro" id="IPR008271">
    <property type="entry name" value="Ser/Thr_kinase_AS"/>
</dbReference>
<dbReference type="GO" id="GO:0004714">
    <property type="term" value="F:transmembrane receptor protein tyrosine kinase activity"/>
    <property type="evidence" value="ECO:0007669"/>
    <property type="project" value="InterPro"/>
</dbReference>
<comment type="caution">
    <text evidence="11">The sequence shown here is derived from an EMBL/GenBank/DDBJ whole genome shotgun (WGS) entry which is preliminary data.</text>
</comment>
<name>A0A9R1X8M3_LACSA</name>
<dbReference type="InterPro" id="IPR011009">
    <property type="entry name" value="Kinase-like_dom_sf"/>
</dbReference>
<dbReference type="PROSITE" id="PS00108">
    <property type="entry name" value="PROTEIN_KINASE_ST"/>
    <property type="match status" value="1"/>
</dbReference>
<evidence type="ECO:0000256" key="4">
    <source>
        <dbReference type="ARBA" id="ARBA00022741"/>
    </source>
</evidence>
<dbReference type="GO" id="GO:0005524">
    <property type="term" value="F:ATP binding"/>
    <property type="evidence" value="ECO:0007669"/>
    <property type="project" value="UniProtKB-UniRule"/>
</dbReference>
<feature type="domain" description="Protein kinase" evidence="10">
    <location>
        <begin position="62"/>
        <end position="338"/>
    </location>
</feature>
<comment type="catalytic activity">
    <reaction evidence="7">
        <text>L-threonyl-[protein] + ATP = O-phospho-L-threonyl-[protein] + ADP + H(+)</text>
        <dbReference type="Rhea" id="RHEA:46608"/>
        <dbReference type="Rhea" id="RHEA-COMP:11060"/>
        <dbReference type="Rhea" id="RHEA-COMP:11605"/>
        <dbReference type="ChEBI" id="CHEBI:15378"/>
        <dbReference type="ChEBI" id="CHEBI:30013"/>
        <dbReference type="ChEBI" id="CHEBI:30616"/>
        <dbReference type="ChEBI" id="CHEBI:61977"/>
        <dbReference type="ChEBI" id="CHEBI:456216"/>
        <dbReference type="EC" id="2.7.11.1"/>
    </reaction>
</comment>
<organism evidence="11 12">
    <name type="scientific">Lactuca sativa</name>
    <name type="common">Garden lettuce</name>
    <dbReference type="NCBI Taxonomy" id="4236"/>
    <lineage>
        <taxon>Eukaryota</taxon>
        <taxon>Viridiplantae</taxon>
        <taxon>Streptophyta</taxon>
        <taxon>Embryophyta</taxon>
        <taxon>Tracheophyta</taxon>
        <taxon>Spermatophyta</taxon>
        <taxon>Magnoliopsida</taxon>
        <taxon>eudicotyledons</taxon>
        <taxon>Gunneridae</taxon>
        <taxon>Pentapetalae</taxon>
        <taxon>asterids</taxon>
        <taxon>campanulids</taxon>
        <taxon>Asterales</taxon>
        <taxon>Asteraceae</taxon>
        <taxon>Cichorioideae</taxon>
        <taxon>Cichorieae</taxon>
        <taxon>Lactucinae</taxon>
        <taxon>Lactuca</taxon>
    </lineage>
</organism>
<dbReference type="PROSITE" id="PS50011">
    <property type="entry name" value="PROTEIN_KINASE_DOM"/>
    <property type="match status" value="1"/>
</dbReference>
<proteinExistence type="predicted"/>
<dbReference type="Pfam" id="PF00069">
    <property type="entry name" value="Pkinase"/>
    <property type="match status" value="1"/>
</dbReference>
<feature type="binding site" evidence="9">
    <location>
        <position position="93"/>
    </location>
    <ligand>
        <name>ATP</name>
        <dbReference type="ChEBI" id="CHEBI:30616"/>
    </ligand>
</feature>
<evidence type="ECO:0000256" key="6">
    <source>
        <dbReference type="ARBA" id="ARBA00022840"/>
    </source>
</evidence>
<dbReference type="AlphaFoldDB" id="A0A9R1X8M3"/>
<evidence type="ECO:0000256" key="8">
    <source>
        <dbReference type="ARBA" id="ARBA00048679"/>
    </source>
</evidence>
<keyword evidence="6 9" id="KW-0067">ATP-binding</keyword>
<dbReference type="GO" id="GO:0004674">
    <property type="term" value="F:protein serine/threonine kinase activity"/>
    <property type="evidence" value="ECO:0007669"/>
    <property type="project" value="UniProtKB-KW"/>
</dbReference>
<sequence>MSRLSFDIPIYGCTLRLFKNTPFKEFQNLIIHLISQIMEAFLEFQHLKQFSLEEIKSITGDFDNKNVIGEGGFGKVYQGVISDSNGKIMAAFKRLSSNCGQGNPEFLKEIFMLSRYTHENLISLLGFCDEKGEKILVYEHASHGSLDSHLSSTTLKWTQRLKICLGAARGLCYLHDPMDTQERVIHRDIKSSNILIDESWNAKVSDMGLSKIGPANQQNTFLATNVVGTFWYVDPMYMETSILTKESDVYSFGLVLFEVLCGRQCFENNNGNFRSLVRKWKKNYKEKKLDEIIFPEPKQHLNPRSLEIFSDIAYRCLNKNSAERPNMSEVMEKLEIAFEMQGLFEENLEDTEPEMDYVEMGKSAMPPLVYKSEEELKMLLSKGIFVNEGKTWFLLNKNGEHCEMISAAECLIPMDAVISEGANYDRNKSRFNVEYNRPYCKKFKTHVKTQFLSPHITYTVNLVFDFYQQKNEYVRLNLSFKLPGETNYSTLYIEDTRDDGWLMVELYQLTSETKNFDFEIMFDSYHQLVVEGIELQPVERVEHEVLEDEEVHIQTISNPDSYWEQLLPTDYEEIIKLSKNKDVQWTTKKELYSTLCKGFLINNGKEWFSLAKEGKKCHMISSRVVLDERQLNWWPFPQSRFGEVAVNPDERMRSFMIVGNSRILSTHTTYAIYLVYKLQGDLYAFEPPVKVTVIDNAVSIEGFSYEKDYSWYLYLLSPQTPIIRRKTYQNTHNPSIRPKMAGRPQKRNDGWMEVQVWEFRTSNDTRWIRTCNELTFLTPSRRTGLLMQGIEFRPI</sequence>
<evidence type="ECO:0000256" key="2">
    <source>
        <dbReference type="ARBA" id="ARBA00022527"/>
    </source>
</evidence>
<dbReference type="EMBL" id="NBSK02000005">
    <property type="protein sequence ID" value="KAJ0202944.1"/>
    <property type="molecule type" value="Genomic_DNA"/>
</dbReference>
<dbReference type="Pfam" id="PF14299">
    <property type="entry name" value="PP2"/>
    <property type="match status" value="2"/>
</dbReference>
<dbReference type="PROSITE" id="PS00107">
    <property type="entry name" value="PROTEIN_KINASE_ATP"/>
    <property type="match status" value="1"/>
</dbReference>
<keyword evidence="3" id="KW-0808">Transferase</keyword>
<dbReference type="PANTHER" id="PTHR27003">
    <property type="entry name" value="OS07G0166700 PROTEIN"/>
    <property type="match status" value="1"/>
</dbReference>
<evidence type="ECO:0000256" key="1">
    <source>
        <dbReference type="ARBA" id="ARBA00012513"/>
    </source>
</evidence>
<dbReference type="SMART" id="SM00220">
    <property type="entry name" value="S_TKc"/>
    <property type="match status" value="1"/>
</dbReference>
<evidence type="ECO:0000256" key="3">
    <source>
        <dbReference type="ARBA" id="ARBA00022679"/>
    </source>
</evidence>
<keyword evidence="2" id="KW-0723">Serine/threonine-protein kinase</keyword>
<dbReference type="InterPro" id="IPR000719">
    <property type="entry name" value="Prot_kinase_dom"/>
</dbReference>
<protein>
    <recommendedName>
        <fullName evidence="1">non-specific serine/threonine protein kinase</fullName>
        <ecNumber evidence="1">2.7.11.1</ecNumber>
    </recommendedName>
</protein>
<gene>
    <name evidence="11" type="ORF">LSAT_V11C500251460</name>
</gene>
<dbReference type="InterPro" id="IPR017441">
    <property type="entry name" value="Protein_kinase_ATP_BS"/>
</dbReference>
<dbReference type="SUPFAM" id="SSF56112">
    <property type="entry name" value="Protein kinase-like (PK-like)"/>
    <property type="match status" value="1"/>
</dbReference>
<dbReference type="Gene3D" id="3.30.200.20">
    <property type="entry name" value="Phosphorylase Kinase, domain 1"/>
    <property type="match status" value="1"/>
</dbReference>
<dbReference type="InterPro" id="IPR045272">
    <property type="entry name" value="ANXUR1/2-like"/>
</dbReference>
<evidence type="ECO:0000313" key="12">
    <source>
        <dbReference type="Proteomes" id="UP000235145"/>
    </source>
</evidence>
<dbReference type="EC" id="2.7.11.1" evidence="1"/>
<reference evidence="11 12" key="1">
    <citation type="journal article" date="2017" name="Nat. Commun.">
        <title>Genome assembly with in vitro proximity ligation data and whole-genome triplication in lettuce.</title>
        <authorList>
            <person name="Reyes-Chin-Wo S."/>
            <person name="Wang Z."/>
            <person name="Yang X."/>
            <person name="Kozik A."/>
            <person name="Arikit S."/>
            <person name="Song C."/>
            <person name="Xia L."/>
            <person name="Froenicke L."/>
            <person name="Lavelle D.O."/>
            <person name="Truco M.J."/>
            <person name="Xia R."/>
            <person name="Zhu S."/>
            <person name="Xu C."/>
            <person name="Xu H."/>
            <person name="Xu X."/>
            <person name="Cox K."/>
            <person name="Korf I."/>
            <person name="Meyers B.C."/>
            <person name="Michelmore R.W."/>
        </authorList>
    </citation>
    <scope>NUCLEOTIDE SEQUENCE [LARGE SCALE GENOMIC DNA]</scope>
    <source>
        <strain evidence="12">cv. Salinas</strain>
        <tissue evidence="11">Seedlings</tissue>
    </source>
</reference>
<dbReference type="InterPro" id="IPR025886">
    <property type="entry name" value="PP2-like"/>
</dbReference>
<keyword evidence="5" id="KW-0418">Kinase</keyword>
<evidence type="ECO:0000259" key="10">
    <source>
        <dbReference type="PROSITE" id="PS50011"/>
    </source>
</evidence>
<keyword evidence="4 9" id="KW-0547">Nucleotide-binding</keyword>
<dbReference type="Gene3D" id="1.10.510.10">
    <property type="entry name" value="Transferase(Phosphotransferase) domain 1"/>
    <property type="match status" value="1"/>
</dbReference>
<accession>A0A9R1X8M3</accession>
<dbReference type="GO" id="GO:0005886">
    <property type="term" value="C:plasma membrane"/>
    <property type="evidence" value="ECO:0000318"/>
    <property type="project" value="GO_Central"/>
</dbReference>
<comment type="catalytic activity">
    <reaction evidence="8">
        <text>L-seryl-[protein] + ATP = O-phospho-L-seryl-[protein] + ADP + H(+)</text>
        <dbReference type="Rhea" id="RHEA:17989"/>
        <dbReference type="Rhea" id="RHEA-COMP:9863"/>
        <dbReference type="Rhea" id="RHEA-COMP:11604"/>
        <dbReference type="ChEBI" id="CHEBI:15378"/>
        <dbReference type="ChEBI" id="CHEBI:29999"/>
        <dbReference type="ChEBI" id="CHEBI:30616"/>
        <dbReference type="ChEBI" id="CHEBI:83421"/>
        <dbReference type="ChEBI" id="CHEBI:456216"/>
        <dbReference type="EC" id="2.7.11.1"/>
    </reaction>
</comment>
<evidence type="ECO:0000256" key="9">
    <source>
        <dbReference type="PROSITE-ProRule" id="PRU10141"/>
    </source>
</evidence>
<evidence type="ECO:0000256" key="5">
    <source>
        <dbReference type="ARBA" id="ARBA00022777"/>
    </source>
</evidence>
<dbReference type="PANTHER" id="PTHR27003:SF338">
    <property type="entry name" value="TYROSINE-PROTEIN KINASE, NON-RECEPTOR JAK_TYK2-RELATED"/>
    <property type="match status" value="1"/>
</dbReference>
<evidence type="ECO:0000313" key="11">
    <source>
        <dbReference type="EMBL" id="KAJ0202944.1"/>
    </source>
</evidence>
<dbReference type="FunFam" id="3.30.200.20:FF:000039">
    <property type="entry name" value="receptor-like protein kinase FERONIA"/>
    <property type="match status" value="1"/>
</dbReference>
<dbReference type="Proteomes" id="UP000235145">
    <property type="component" value="Unassembled WGS sequence"/>
</dbReference>
<evidence type="ECO:0000256" key="7">
    <source>
        <dbReference type="ARBA" id="ARBA00047899"/>
    </source>
</evidence>
<dbReference type="GO" id="GO:0004672">
    <property type="term" value="F:protein kinase activity"/>
    <property type="evidence" value="ECO:0000318"/>
    <property type="project" value="GO_Central"/>
</dbReference>